<name>A0A9P1RC72_PSEAI</name>
<organism evidence="3 4">
    <name type="scientific">Pseudomonas aeruginosa</name>
    <dbReference type="NCBI Taxonomy" id="287"/>
    <lineage>
        <taxon>Bacteria</taxon>
        <taxon>Pseudomonadati</taxon>
        <taxon>Pseudomonadota</taxon>
        <taxon>Gammaproteobacteria</taxon>
        <taxon>Pseudomonadales</taxon>
        <taxon>Pseudomonadaceae</taxon>
        <taxon>Pseudomonas</taxon>
    </lineage>
</organism>
<evidence type="ECO:0000313" key="4">
    <source>
        <dbReference type="Proteomes" id="UP000045039"/>
    </source>
</evidence>
<protein>
    <submittedName>
        <fullName evidence="3">Uncharacterized protein</fullName>
    </submittedName>
</protein>
<dbReference type="EMBL" id="CVVU01000274">
    <property type="protein sequence ID" value="CRQ11229.1"/>
    <property type="molecule type" value="Genomic_DNA"/>
</dbReference>
<dbReference type="AlphaFoldDB" id="A0A9P1RC72"/>
<proteinExistence type="predicted"/>
<accession>A0A9P1RC72</accession>
<gene>
    <name evidence="3" type="ORF">PAERUG_P19_London_7_VIM_2_05_10_06785</name>
</gene>
<evidence type="ECO:0000313" key="3">
    <source>
        <dbReference type="EMBL" id="CRQ11229.1"/>
    </source>
</evidence>
<feature type="chain" id="PRO_5040466665" evidence="2">
    <location>
        <begin position="20"/>
        <end position="196"/>
    </location>
</feature>
<keyword evidence="2" id="KW-0732">Signal</keyword>
<sequence length="196" mass="20522">MTWASVCCRACVLVRWTMAASGQAGSEGLWGRLRKWFSGQSDVAPAPVSVEDTSFDGNLKRFLGRTGSGLPGPSDGIEDVSFDGNLAGFLARTSGSSVTASTTSPQIEDVSFDSNLRAFLDRTPGPGRQQQEPALEAMLGAPQILGGKGGYQLSPSVTLFHQSAPCKAISGPATPVPVEPLPSYDDTLGYELGPSR</sequence>
<comment type="caution">
    <text evidence="3">The sequence shown here is derived from an EMBL/GenBank/DDBJ whole genome shotgun (WGS) entry which is preliminary data.</text>
</comment>
<feature type="region of interest" description="Disordered" evidence="1">
    <location>
        <begin position="171"/>
        <end position="196"/>
    </location>
</feature>
<dbReference type="Proteomes" id="UP000045039">
    <property type="component" value="Unassembled WGS sequence"/>
</dbReference>
<feature type="signal peptide" evidence="2">
    <location>
        <begin position="1"/>
        <end position="19"/>
    </location>
</feature>
<evidence type="ECO:0000256" key="2">
    <source>
        <dbReference type="SAM" id="SignalP"/>
    </source>
</evidence>
<reference evidence="4" key="1">
    <citation type="submission" date="2015-06" db="EMBL/GenBank/DDBJ databases">
        <authorList>
            <person name="Radhakrishnan Rajesh"/>
            <person name="Underwood Anthony"/>
            <person name="Al-Shahib Ali"/>
        </authorList>
    </citation>
    <scope>NUCLEOTIDE SEQUENCE [LARGE SCALE GENOMIC DNA]</scope>
    <source>
        <strain evidence="4">P19_London_7_VIM_2_05_10</strain>
    </source>
</reference>
<evidence type="ECO:0000256" key="1">
    <source>
        <dbReference type="SAM" id="MobiDB-lite"/>
    </source>
</evidence>